<comment type="similarity">
    <text evidence="2">Belongs to the ABC-2 integral membrane protein family.</text>
</comment>
<sequence>MNGDTLLRTFSIGRKEMLHILRDPQTLFFTLFVPVMELFMLGYAIDTNVRNVRTVVVDLAGTQESRQLLQQFENSHSFKIVHRAFTDREASQLIVAGKARVGIIIPEDFSRQLEADRSAQFLVLVDGTESSIAGEAVNVSNAIALRQSLARILGDNALPIEARPRLLFNPDMRSANFFIPGLMVVMCQMMSTVLSANAIVREKELGTLEQLYMTPVRRSELILGKMAPYIILTLFEFCFIALLMRVIFRVPIHGLFITLLMITFPFVLANLGAGLWISTKAATREAAGQVAMGTFLPSIFLSGYVFPIDSMPLPLQWVSQLIPTTWMIDASRSVILRGGGWNELWLHAVVLWSMALFALVVGSLSMQKRL</sequence>
<proteinExistence type="inferred from homology"/>
<evidence type="ECO:0000256" key="1">
    <source>
        <dbReference type="ARBA" id="ARBA00004651"/>
    </source>
</evidence>
<accession>A0A517YIV9</accession>
<keyword evidence="4" id="KW-1003">Cell membrane</keyword>
<evidence type="ECO:0000256" key="4">
    <source>
        <dbReference type="ARBA" id="ARBA00022475"/>
    </source>
</evidence>
<keyword evidence="3" id="KW-0813">Transport</keyword>
<feature type="transmembrane region" description="Helical" evidence="8">
    <location>
        <begin position="27"/>
        <end position="45"/>
    </location>
</feature>
<name>A0A517YIV9_9BACT</name>
<feature type="domain" description="ABC transmembrane type-2" evidence="9">
    <location>
        <begin position="133"/>
        <end position="369"/>
    </location>
</feature>
<feature type="transmembrane region" description="Helical" evidence="8">
    <location>
        <begin position="254"/>
        <end position="278"/>
    </location>
</feature>
<dbReference type="PANTHER" id="PTHR30294:SF29">
    <property type="entry name" value="MULTIDRUG ABC TRANSPORTER PERMEASE YBHS-RELATED"/>
    <property type="match status" value="1"/>
</dbReference>
<keyword evidence="6 8" id="KW-1133">Transmembrane helix</keyword>
<keyword evidence="11" id="KW-1185">Reference proteome</keyword>
<dbReference type="KEGG" id="aagg:ETAA8_52710"/>
<evidence type="ECO:0000256" key="2">
    <source>
        <dbReference type="ARBA" id="ARBA00007783"/>
    </source>
</evidence>
<evidence type="ECO:0000259" key="9">
    <source>
        <dbReference type="PROSITE" id="PS51012"/>
    </source>
</evidence>
<feature type="transmembrane region" description="Helical" evidence="8">
    <location>
        <begin position="344"/>
        <end position="364"/>
    </location>
</feature>
<dbReference type="EMBL" id="CP036274">
    <property type="protein sequence ID" value="QDU30152.1"/>
    <property type="molecule type" value="Genomic_DNA"/>
</dbReference>
<dbReference type="Gene3D" id="3.40.1710.10">
    <property type="entry name" value="abc type-2 transporter like domain"/>
    <property type="match status" value="1"/>
</dbReference>
<protein>
    <submittedName>
        <fullName evidence="10">Inner membrane transport permease YbhS</fullName>
    </submittedName>
</protein>
<dbReference type="PROSITE" id="PS51012">
    <property type="entry name" value="ABC_TM2"/>
    <property type="match status" value="1"/>
</dbReference>
<dbReference type="GO" id="GO:0140359">
    <property type="term" value="F:ABC-type transporter activity"/>
    <property type="evidence" value="ECO:0007669"/>
    <property type="project" value="InterPro"/>
</dbReference>
<dbReference type="InterPro" id="IPR051449">
    <property type="entry name" value="ABC-2_transporter_component"/>
</dbReference>
<evidence type="ECO:0000256" key="3">
    <source>
        <dbReference type="ARBA" id="ARBA00022448"/>
    </source>
</evidence>
<gene>
    <name evidence="10" type="primary">ybhS</name>
    <name evidence="10" type="ORF">ETAA8_52710</name>
</gene>
<dbReference type="PANTHER" id="PTHR30294">
    <property type="entry name" value="MEMBRANE COMPONENT OF ABC TRANSPORTER YHHJ-RELATED"/>
    <property type="match status" value="1"/>
</dbReference>
<dbReference type="InterPro" id="IPR047817">
    <property type="entry name" value="ABC2_TM_bact-type"/>
</dbReference>
<dbReference type="Pfam" id="PF12698">
    <property type="entry name" value="ABC2_membrane_3"/>
    <property type="match status" value="1"/>
</dbReference>
<dbReference type="OrthoDB" id="9776218at2"/>
<feature type="transmembrane region" description="Helical" evidence="8">
    <location>
        <begin position="221"/>
        <end position="248"/>
    </location>
</feature>
<evidence type="ECO:0000256" key="7">
    <source>
        <dbReference type="ARBA" id="ARBA00023136"/>
    </source>
</evidence>
<keyword evidence="5 8" id="KW-0812">Transmembrane</keyword>
<dbReference type="Proteomes" id="UP000315017">
    <property type="component" value="Chromosome"/>
</dbReference>
<feature type="transmembrane region" description="Helical" evidence="8">
    <location>
        <begin position="290"/>
        <end position="308"/>
    </location>
</feature>
<evidence type="ECO:0000313" key="11">
    <source>
        <dbReference type="Proteomes" id="UP000315017"/>
    </source>
</evidence>
<evidence type="ECO:0000313" key="10">
    <source>
        <dbReference type="EMBL" id="QDU30152.1"/>
    </source>
</evidence>
<reference evidence="10 11" key="1">
    <citation type="submission" date="2019-02" db="EMBL/GenBank/DDBJ databases">
        <title>Deep-cultivation of Planctomycetes and their phenomic and genomic characterization uncovers novel biology.</title>
        <authorList>
            <person name="Wiegand S."/>
            <person name="Jogler M."/>
            <person name="Boedeker C."/>
            <person name="Pinto D."/>
            <person name="Vollmers J."/>
            <person name="Rivas-Marin E."/>
            <person name="Kohn T."/>
            <person name="Peeters S.H."/>
            <person name="Heuer A."/>
            <person name="Rast P."/>
            <person name="Oberbeckmann S."/>
            <person name="Bunk B."/>
            <person name="Jeske O."/>
            <person name="Meyerdierks A."/>
            <person name="Storesund J.E."/>
            <person name="Kallscheuer N."/>
            <person name="Luecker S."/>
            <person name="Lage O.M."/>
            <person name="Pohl T."/>
            <person name="Merkel B.J."/>
            <person name="Hornburger P."/>
            <person name="Mueller R.-W."/>
            <person name="Bruemmer F."/>
            <person name="Labrenz M."/>
            <person name="Spormann A.M."/>
            <person name="Op den Camp H."/>
            <person name="Overmann J."/>
            <person name="Amann R."/>
            <person name="Jetten M.S.M."/>
            <person name="Mascher T."/>
            <person name="Medema M.H."/>
            <person name="Devos D.P."/>
            <person name="Kaster A.-K."/>
            <person name="Ovreas L."/>
            <person name="Rohde M."/>
            <person name="Galperin M.Y."/>
            <person name="Jogler C."/>
        </authorList>
    </citation>
    <scope>NUCLEOTIDE SEQUENCE [LARGE SCALE GENOMIC DNA]</scope>
    <source>
        <strain evidence="10 11">ETA_A8</strain>
    </source>
</reference>
<keyword evidence="7 8" id="KW-0472">Membrane</keyword>
<dbReference type="RefSeq" id="WP_145095152.1">
    <property type="nucleotide sequence ID" value="NZ_CP036274.1"/>
</dbReference>
<dbReference type="AlphaFoldDB" id="A0A517YIV9"/>
<comment type="subcellular location">
    <subcellularLocation>
        <location evidence="1">Cell membrane</location>
        <topology evidence="1">Multi-pass membrane protein</topology>
    </subcellularLocation>
</comment>
<dbReference type="GO" id="GO:0005886">
    <property type="term" value="C:plasma membrane"/>
    <property type="evidence" value="ECO:0007669"/>
    <property type="project" value="UniProtKB-SubCell"/>
</dbReference>
<evidence type="ECO:0000256" key="8">
    <source>
        <dbReference type="SAM" id="Phobius"/>
    </source>
</evidence>
<evidence type="ECO:0000256" key="5">
    <source>
        <dbReference type="ARBA" id="ARBA00022692"/>
    </source>
</evidence>
<dbReference type="InterPro" id="IPR013525">
    <property type="entry name" value="ABC2_TM"/>
</dbReference>
<organism evidence="10 11">
    <name type="scientific">Anatilimnocola aggregata</name>
    <dbReference type="NCBI Taxonomy" id="2528021"/>
    <lineage>
        <taxon>Bacteria</taxon>
        <taxon>Pseudomonadati</taxon>
        <taxon>Planctomycetota</taxon>
        <taxon>Planctomycetia</taxon>
        <taxon>Pirellulales</taxon>
        <taxon>Pirellulaceae</taxon>
        <taxon>Anatilimnocola</taxon>
    </lineage>
</organism>
<evidence type="ECO:0000256" key="6">
    <source>
        <dbReference type="ARBA" id="ARBA00022989"/>
    </source>
</evidence>